<dbReference type="PROSITE" id="PS50068">
    <property type="entry name" value="LDLRA_2"/>
    <property type="match status" value="1"/>
</dbReference>
<feature type="domain" description="MAM" evidence="5">
    <location>
        <begin position="218"/>
        <end position="387"/>
    </location>
</feature>
<evidence type="ECO:0000259" key="5">
    <source>
        <dbReference type="PROSITE" id="PS50060"/>
    </source>
</evidence>
<organism evidence="7 8">
    <name type="scientific">Ramazzottius varieornatus</name>
    <name type="common">Water bear</name>
    <name type="synonym">Tardigrade</name>
    <dbReference type="NCBI Taxonomy" id="947166"/>
    <lineage>
        <taxon>Eukaryota</taxon>
        <taxon>Metazoa</taxon>
        <taxon>Ecdysozoa</taxon>
        <taxon>Tardigrada</taxon>
        <taxon>Eutardigrada</taxon>
        <taxon>Parachela</taxon>
        <taxon>Hypsibioidea</taxon>
        <taxon>Ramazzottiidae</taxon>
        <taxon>Ramazzottius</taxon>
    </lineage>
</organism>
<dbReference type="Gene3D" id="2.60.120.290">
    <property type="entry name" value="Spermadhesin, CUB domain"/>
    <property type="match status" value="2"/>
</dbReference>
<dbReference type="InterPro" id="IPR036055">
    <property type="entry name" value="LDL_receptor-like_sf"/>
</dbReference>
<dbReference type="Gene3D" id="4.10.400.10">
    <property type="entry name" value="Low-density Lipoprotein Receptor"/>
    <property type="match status" value="1"/>
</dbReference>
<dbReference type="PROSITE" id="PS50060">
    <property type="entry name" value="MAM_2"/>
    <property type="match status" value="2"/>
</dbReference>
<dbReference type="CDD" id="cd00041">
    <property type="entry name" value="CUB"/>
    <property type="match status" value="2"/>
</dbReference>
<dbReference type="GO" id="GO:0016020">
    <property type="term" value="C:membrane"/>
    <property type="evidence" value="ECO:0007669"/>
    <property type="project" value="InterPro"/>
</dbReference>
<comment type="caution">
    <text evidence="2">Lacks conserved residue(s) required for the propagation of feature annotation.</text>
</comment>
<dbReference type="InterPro" id="IPR000998">
    <property type="entry name" value="MAM_dom"/>
</dbReference>
<dbReference type="InterPro" id="IPR051560">
    <property type="entry name" value="MAM_domain-containing"/>
</dbReference>
<dbReference type="CDD" id="cd06263">
    <property type="entry name" value="MAM"/>
    <property type="match status" value="2"/>
</dbReference>
<dbReference type="Pfam" id="PF00431">
    <property type="entry name" value="CUB"/>
    <property type="match status" value="2"/>
</dbReference>
<dbReference type="InterPro" id="IPR001254">
    <property type="entry name" value="Trypsin_dom"/>
</dbReference>
<dbReference type="AlphaFoldDB" id="A0A1D1V9Q3"/>
<dbReference type="SMART" id="SM00020">
    <property type="entry name" value="Tryp_SPc"/>
    <property type="match status" value="1"/>
</dbReference>
<dbReference type="OrthoDB" id="412155at2759"/>
<dbReference type="Pfam" id="PF00057">
    <property type="entry name" value="Ldl_recept_a"/>
    <property type="match status" value="1"/>
</dbReference>
<dbReference type="InterPro" id="IPR035914">
    <property type="entry name" value="Sperma_CUB_dom_sf"/>
</dbReference>
<keyword evidence="8" id="KW-1185">Reference proteome</keyword>
<dbReference type="PRINTS" id="PR00722">
    <property type="entry name" value="CHYMOTRYPSIN"/>
</dbReference>
<feature type="domain" description="Peptidase S1" evidence="6">
    <location>
        <begin position="722"/>
        <end position="991"/>
    </location>
</feature>
<dbReference type="InterPro" id="IPR002172">
    <property type="entry name" value="LDrepeatLR_classA_rpt"/>
</dbReference>
<sequence length="993" mass="110034">MGSLMSWNIGILVAAGFLALTNGRTLSSCDFDGFRNDVCDWTHQPGLFQWTWSNTTTPSLFTGPRGDMSQTGAKGYLFVEASFPRDPNDACRLRSPLLEVEQGSDICLTMYSHMMGEEMGAIQVAVAFEDNGPFRTVYERRGDYDNFWRPLKLTFKANGTRTQIDIVGVVGTGAYGDAAIDDVVVSTCIPDESYISVPDLSAPFVEHPSTSNFASLPFECSFQTNRCGFSQAVDDDFDWLRRYGPTDTEMTGPQNGHTTGGPNDYYMLIESSEPQMPGDRAALLSPRFLLDNNTKGLCLQFFYHMFGSGMGTLRVLQQPYIGDRPNSSFAVWEATGNQGDRWRLLQWHMDSTADSVQLIFEATLVSQGDFFRSDIAIDDVSIVACNSSYVFPDIVNPPSRYPDGCSQPASLRNSTGQIATDENYPNGQYASEARCRWIIDAEDATKVLTLQYDESFWVESSERCEYDYVRVFNNLTDQQIASFSPCSETSLPFKGPYCGSYAPGDYTTSSSRVVVEFCSDDRGNRAGFRLTWNETEPITQPSAGGNCSQLHSVSAGVNAEISMMSEVKYENNQICEITIRNTDGLGIRLNAGSFDLENSTGCVHDYVAVHEHCIQRITRFCGNLGPVQHRSPCSEISVRFVTDSSDTAKGFQLHAEGLACISENHVSCSSLRRPSPKDTSSSTCIEETRVCDGNMDCEDGSDESDEACNRLFGCGMEDVAGEVGGLPVSFEDQPQTIHSWHVAIFARSRRLACSGTLIDKRWILTSAQCVNRFRYVDDMIIQLDAPVVDYAVYPERVEVVPEKIVFHPRFSVGEIRNDLALVKFTPPPALLTKRVPVCLSSQDDSFLETDTTTTLAAVYSFVPRLGTENMTTKPELPGAIRGRLNLEPDRNESIVSTPKRVRLLHSSFCRVGGQHNPVPDETLCGEPVLCAVYGDLGAPLVARMGGRHRLVGIYSYSRTECRPDWNGVSQFSPAVFTRIKFYYSWITGVLSRP</sequence>
<dbReference type="InterPro" id="IPR009003">
    <property type="entry name" value="Peptidase_S1_PA"/>
</dbReference>
<evidence type="ECO:0000259" key="6">
    <source>
        <dbReference type="PROSITE" id="PS50240"/>
    </source>
</evidence>
<dbReference type="PANTHER" id="PTHR23282">
    <property type="entry name" value="APICAL ENDOSOMAL GLYCOPROTEIN PRECURSOR"/>
    <property type="match status" value="1"/>
</dbReference>
<protein>
    <submittedName>
        <fullName evidence="7">Uncharacterized protein</fullName>
    </submittedName>
</protein>
<dbReference type="Gene3D" id="2.60.120.200">
    <property type="match status" value="2"/>
</dbReference>
<evidence type="ECO:0000313" key="7">
    <source>
        <dbReference type="EMBL" id="GAU97515.1"/>
    </source>
</evidence>
<feature type="domain" description="CUB" evidence="4">
    <location>
        <begin position="547"/>
        <end position="658"/>
    </location>
</feature>
<dbReference type="SMART" id="SM00042">
    <property type="entry name" value="CUB"/>
    <property type="match status" value="2"/>
</dbReference>
<keyword evidence="1" id="KW-1015">Disulfide bond</keyword>
<feature type="chain" id="PRO_5008898188" evidence="3">
    <location>
        <begin position="24"/>
        <end position="993"/>
    </location>
</feature>
<dbReference type="GO" id="GO:0004252">
    <property type="term" value="F:serine-type endopeptidase activity"/>
    <property type="evidence" value="ECO:0007669"/>
    <property type="project" value="InterPro"/>
</dbReference>
<evidence type="ECO:0000256" key="1">
    <source>
        <dbReference type="ARBA" id="ARBA00023157"/>
    </source>
</evidence>
<dbReference type="Pfam" id="PF00629">
    <property type="entry name" value="MAM"/>
    <property type="match status" value="2"/>
</dbReference>
<dbReference type="Proteomes" id="UP000186922">
    <property type="component" value="Unassembled WGS sequence"/>
</dbReference>
<dbReference type="PANTHER" id="PTHR23282:SF101">
    <property type="entry name" value="MAM DOMAIN-CONTAINING PROTEIN"/>
    <property type="match status" value="1"/>
</dbReference>
<gene>
    <name evidence="7" type="primary">RvY_08797-1</name>
    <name evidence="7" type="synonym">RvY_08797.1</name>
    <name evidence="7" type="ORF">RvY_08797</name>
</gene>
<dbReference type="SUPFAM" id="SSF50494">
    <property type="entry name" value="Trypsin-like serine proteases"/>
    <property type="match status" value="1"/>
</dbReference>
<dbReference type="InterPro" id="IPR043504">
    <property type="entry name" value="Peptidase_S1_PA_chymotrypsin"/>
</dbReference>
<dbReference type="SMART" id="SM00192">
    <property type="entry name" value="LDLa"/>
    <property type="match status" value="1"/>
</dbReference>
<feature type="signal peptide" evidence="3">
    <location>
        <begin position="1"/>
        <end position="23"/>
    </location>
</feature>
<dbReference type="InterPro" id="IPR001314">
    <property type="entry name" value="Peptidase_S1A"/>
</dbReference>
<keyword evidence="3" id="KW-0732">Signal</keyword>
<evidence type="ECO:0000256" key="2">
    <source>
        <dbReference type="PROSITE-ProRule" id="PRU00124"/>
    </source>
</evidence>
<dbReference type="STRING" id="947166.A0A1D1V9Q3"/>
<feature type="domain" description="CUB" evidence="4">
    <location>
        <begin position="405"/>
        <end position="535"/>
    </location>
</feature>
<dbReference type="GO" id="GO:0006508">
    <property type="term" value="P:proteolysis"/>
    <property type="evidence" value="ECO:0007669"/>
    <property type="project" value="InterPro"/>
</dbReference>
<feature type="domain" description="MAM" evidence="5">
    <location>
        <begin position="27"/>
        <end position="190"/>
    </location>
</feature>
<dbReference type="PROSITE" id="PS01180">
    <property type="entry name" value="CUB"/>
    <property type="match status" value="2"/>
</dbReference>
<dbReference type="SUPFAM" id="SSF57424">
    <property type="entry name" value="LDL receptor-like module"/>
    <property type="match status" value="1"/>
</dbReference>
<evidence type="ECO:0000313" key="8">
    <source>
        <dbReference type="Proteomes" id="UP000186922"/>
    </source>
</evidence>
<dbReference type="PROSITE" id="PS01209">
    <property type="entry name" value="LDLRA_1"/>
    <property type="match status" value="1"/>
</dbReference>
<dbReference type="SUPFAM" id="SSF49854">
    <property type="entry name" value="Spermadhesin, CUB domain"/>
    <property type="match status" value="2"/>
</dbReference>
<dbReference type="InterPro" id="IPR013320">
    <property type="entry name" value="ConA-like_dom_sf"/>
</dbReference>
<dbReference type="CDD" id="cd00112">
    <property type="entry name" value="LDLa"/>
    <property type="match status" value="1"/>
</dbReference>
<comment type="caution">
    <text evidence="7">The sequence shown here is derived from an EMBL/GenBank/DDBJ whole genome shotgun (WGS) entry which is preliminary data.</text>
</comment>
<dbReference type="InterPro" id="IPR023415">
    <property type="entry name" value="LDLR_class-A_CS"/>
</dbReference>
<name>A0A1D1V9Q3_RAMVA</name>
<dbReference type="Pfam" id="PF00089">
    <property type="entry name" value="Trypsin"/>
    <property type="match status" value="1"/>
</dbReference>
<dbReference type="EMBL" id="BDGG01000004">
    <property type="protein sequence ID" value="GAU97515.1"/>
    <property type="molecule type" value="Genomic_DNA"/>
</dbReference>
<reference evidence="7 8" key="1">
    <citation type="journal article" date="2016" name="Nat. Commun.">
        <title>Extremotolerant tardigrade genome and improved radiotolerance of human cultured cells by tardigrade-unique protein.</title>
        <authorList>
            <person name="Hashimoto T."/>
            <person name="Horikawa D.D."/>
            <person name="Saito Y."/>
            <person name="Kuwahara H."/>
            <person name="Kozuka-Hata H."/>
            <person name="Shin-I T."/>
            <person name="Minakuchi Y."/>
            <person name="Ohishi K."/>
            <person name="Motoyama A."/>
            <person name="Aizu T."/>
            <person name="Enomoto A."/>
            <person name="Kondo K."/>
            <person name="Tanaka S."/>
            <person name="Hara Y."/>
            <person name="Koshikawa S."/>
            <person name="Sagara H."/>
            <person name="Miura T."/>
            <person name="Yokobori S."/>
            <person name="Miyagawa K."/>
            <person name="Suzuki Y."/>
            <person name="Kubo T."/>
            <person name="Oyama M."/>
            <person name="Kohara Y."/>
            <person name="Fujiyama A."/>
            <person name="Arakawa K."/>
            <person name="Katayama T."/>
            <person name="Toyoda A."/>
            <person name="Kunieda T."/>
        </authorList>
    </citation>
    <scope>NUCLEOTIDE SEQUENCE [LARGE SCALE GENOMIC DNA]</scope>
    <source>
        <strain evidence="7 8">YOKOZUNA-1</strain>
    </source>
</reference>
<evidence type="ECO:0000256" key="3">
    <source>
        <dbReference type="SAM" id="SignalP"/>
    </source>
</evidence>
<proteinExistence type="predicted"/>
<dbReference type="Gene3D" id="2.40.10.10">
    <property type="entry name" value="Trypsin-like serine proteases"/>
    <property type="match status" value="1"/>
</dbReference>
<dbReference type="SMART" id="SM00137">
    <property type="entry name" value="MAM"/>
    <property type="match status" value="2"/>
</dbReference>
<dbReference type="PROSITE" id="PS50240">
    <property type="entry name" value="TRYPSIN_DOM"/>
    <property type="match status" value="1"/>
</dbReference>
<evidence type="ECO:0000259" key="4">
    <source>
        <dbReference type="PROSITE" id="PS01180"/>
    </source>
</evidence>
<accession>A0A1D1V9Q3</accession>
<dbReference type="SUPFAM" id="SSF49899">
    <property type="entry name" value="Concanavalin A-like lectins/glucanases"/>
    <property type="match status" value="2"/>
</dbReference>
<dbReference type="InterPro" id="IPR000859">
    <property type="entry name" value="CUB_dom"/>
</dbReference>